<evidence type="ECO:0000256" key="1">
    <source>
        <dbReference type="ARBA" id="ARBA00004651"/>
    </source>
</evidence>
<feature type="transmembrane region" description="Helical" evidence="14">
    <location>
        <begin position="41"/>
        <end position="65"/>
    </location>
</feature>
<dbReference type="EC" id="3.6.1.27" evidence="3 14"/>
<organism evidence="15 16">
    <name type="scientific">Candidatus Roizmanbacteria bacterium RIFCSPLOWO2_02_FULL_36_11</name>
    <dbReference type="NCBI Taxonomy" id="1802071"/>
    <lineage>
        <taxon>Bacteria</taxon>
        <taxon>Candidatus Roizmaniibacteriota</taxon>
    </lineage>
</organism>
<evidence type="ECO:0000256" key="11">
    <source>
        <dbReference type="ARBA" id="ARBA00032707"/>
    </source>
</evidence>
<evidence type="ECO:0000313" key="16">
    <source>
        <dbReference type="Proteomes" id="UP000177418"/>
    </source>
</evidence>
<proteinExistence type="inferred from homology"/>
<keyword evidence="5 14" id="KW-1003">Cell membrane</keyword>
<dbReference type="AlphaFoldDB" id="A0A1F7JI76"/>
<evidence type="ECO:0000256" key="8">
    <source>
        <dbReference type="ARBA" id="ARBA00022989"/>
    </source>
</evidence>
<dbReference type="PANTHER" id="PTHR30622">
    <property type="entry name" value="UNDECAPRENYL-DIPHOSPHATASE"/>
    <property type="match status" value="1"/>
</dbReference>
<protein>
    <recommendedName>
        <fullName evidence="4 14">Undecaprenyl-diphosphatase</fullName>
        <ecNumber evidence="3 14">3.6.1.27</ecNumber>
    </recommendedName>
    <alternativeName>
        <fullName evidence="12 14">Bacitracin resistance protein</fullName>
    </alternativeName>
    <alternativeName>
        <fullName evidence="11 14">Undecaprenyl pyrophosphate phosphatase</fullName>
    </alternativeName>
</protein>
<accession>A0A1F7JI76</accession>
<dbReference type="Proteomes" id="UP000177418">
    <property type="component" value="Unassembled WGS sequence"/>
</dbReference>
<comment type="caution">
    <text evidence="15">The sequence shown here is derived from an EMBL/GenBank/DDBJ whole genome shotgun (WGS) entry which is preliminary data.</text>
</comment>
<feature type="transmembrane region" description="Helical" evidence="14">
    <location>
        <begin position="102"/>
        <end position="122"/>
    </location>
</feature>
<gene>
    <name evidence="14" type="primary">uppP</name>
    <name evidence="15" type="ORF">A3H78_04355</name>
</gene>
<dbReference type="InterPro" id="IPR003824">
    <property type="entry name" value="UppP"/>
</dbReference>
<feature type="transmembrane region" description="Helical" evidence="14">
    <location>
        <begin position="176"/>
        <end position="197"/>
    </location>
</feature>
<comment type="miscellaneous">
    <text evidence="14">Bacitracin is thought to be involved in the inhibition of peptidoglycan synthesis by sequestering undecaprenyl diphosphate, thereby reducing the pool of lipid carrier available.</text>
</comment>
<keyword evidence="6 14" id="KW-0812">Transmembrane</keyword>
<comment type="subcellular location">
    <subcellularLocation>
        <location evidence="1 14">Cell membrane</location>
        <topology evidence="1 14">Multi-pass membrane protein</topology>
    </subcellularLocation>
</comment>
<comment type="similarity">
    <text evidence="2 14">Belongs to the UppP family.</text>
</comment>
<keyword evidence="14" id="KW-0573">Peptidoglycan synthesis</keyword>
<feature type="transmembrane region" description="Helical" evidence="14">
    <location>
        <begin position="240"/>
        <end position="257"/>
    </location>
</feature>
<dbReference type="PANTHER" id="PTHR30622:SF3">
    <property type="entry name" value="UNDECAPRENYL-DIPHOSPHATASE"/>
    <property type="match status" value="1"/>
</dbReference>
<name>A0A1F7JI76_9BACT</name>
<evidence type="ECO:0000256" key="12">
    <source>
        <dbReference type="ARBA" id="ARBA00032932"/>
    </source>
</evidence>
<dbReference type="EMBL" id="MGAV01000007">
    <property type="protein sequence ID" value="OGK55308.1"/>
    <property type="molecule type" value="Genomic_DNA"/>
</dbReference>
<evidence type="ECO:0000256" key="13">
    <source>
        <dbReference type="ARBA" id="ARBA00047594"/>
    </source>
</evidence>
<comment type="function">
    <text evidence="14">Catalyzes the dephosphorylation of undecaprenyl diphosphate (UPP). Confers resistance to bacitracin.</text>
</comment>
<keyword evidence="10 14" id="KW-0046">Antibiotic resistance</keyword>
<dbReference type="Pfam" id="PF02673">
    <property type="entry name" value="BacA"/>
    <property type="match status" value="1"/>
</dbReference>
<feature type="transmembrane region" description="Helical" evidence="14">
    <location>
        <begin position="6"/>
        <end position="29"/>
    </location>
</feature>
<dbReference type="GO" id="GO:0071555">
    <property type="term" value="P:cell wall organization"/>
    <property type="evidence" value="ECO:0007669"/>
    <property type="project" value="UniProtKB-KW"/>
</dbReference>
<evidence type="ECO:0000256" key="5">
    <source>
        <dbReference type="ARBA" id="ARBA00022475"/>
    </source>
</evidence>
<evidence type="ECO:0000256" key="9">
    <source>
        <dbReference type="ARBA" id="ARBA00023136"/>
    </source>
</evidence>
<dbReference type="GO" id="GO:0050380">
    <property type="term" value="F:undecaprenyl-diphosphatase activity"/>
    <property type="evidence" value="ECO:0007669"/>
    <property type="project" value="UniProtKB-UniRule"/>
</dbReference>
<evidence type="ECO:0000256" key="7">
    <source>
        <dbReference type="ARBA" id="ARBA00022801"/>
    </source>
</evidence>
<feature type="transmembrane region" description="Helical" evidence="14">
    <location>
        <begin position="71"/>
        <end position="90"/>
    </location>
</feature>
<evidence type="ECO:0000313" key="15">
    <source>
        <dbReference type="EMBL" id="OGK55308.1"/>
    </source>
</evidence>
<evidence type="ECO:0000256" key="4">
    <source>
        <dbReference type="ARBA" id="ARBA00021581"/>
    </source>
</evidence>
<keyword evidence="14" id="KW-0133">Cell shape</keyword>
<evidence type="ECO:0000256" key="2">
    <source>
        <dbReference type="ARBA" id="ARBA00010621"/>
    </source>
</evidence>
<evidence type="ECO:0000256" key="14">
    <source>
        <dbReference type="HAMAP-Rule" id="MF_01006"/>
    </source>
</evidence>
<feature type="transmembrane region" description="Helical" evidence="14">
    <location>
        <begin position="209"/>
        <end position="228"/>
    </location>
</feature>
<dbReference type="GO" id="GO:0046677">
    <property type="term" value="P:response to antibiotic"/>
    <property type="evidence" value="ECO:0007669"/>
    <property type="project" value="UniProtKB-UniRule"/>
</dbReference>
<sequence length="258" mass="29377">MTFLHAVILGIVEGLTEFLPISSTAHLIWISKFLGLQTTEFTKFFEVFIQSGAILAVVILYFKYLLEHKTLLLNLLLSFIPTAFIGFFLYKVIKNVFFESSNLILLVFFIVGIIFILFELFINQNKIKPRRSINEIRPWEAIIIGFGQSLAIVPGVSRAGAVIVTMMGFNFRRDEAARYSFFLAIPTIISASVFDLLKTDFSLVSDPENISLVVLGFITSFITALFVVKWFIKYLQNNNLIGFGIYRIVVAFFLFLHP</sequence>
<dbReference type="GO" id="GO:0005886">
    <property type="term" value="C:plasma membrane"/>
    <property type="evidence" value="ECO:0007669"/>
    <property type="project" value="UniProtKB-SubCell"/>
</dbReference>
<dbReference type="HAMAP" id="MF_01006">
    <property type="entry name" value="Undec_diphosphatase"/>
    <property type="match status" value="1"/>
</dbReference>
<dbReference type="GO" id="GO:0009252">
    <property type="term" value="P:peptidoglycan biosynthetic process"/>
    <property type="evidence" value="ECO:0007669"/>
    <property type="project" value="UniProtKB-KW"/>
</dbReference>
<reference evidence="15 16" key="1">
    <citation type="journal article" date="2016" name="Nat. Commun.">
        <title>Thousands of microbial genomes shed light on interconnected biogeochemical processes in an aquifer system.</title>
        <authorList>
            <person name="Anantharaman K."/>
            <person name="Brown C.T."/>
            <person name="Hug L.A."/>
            <person name="Sharon I."/>
            <person name="Castelle C.J."/>
            <person name="Probst A.J."/>
            <person name="Thomas B.C."/>
            <person name="Singh A."/>
            <person name="Wilkins M.J."/>
            <person name="Karaoz U."/>
            <person name="Brodie E.L."/>
            <person name="Williams K.H."/>
            <person name="Hubbard S.S."/>
            <person name="Banfield J.F."/>
        </authorList>
    </citation>
    <scope>NUCLEOTIDE SEQUENCE [LARGE SCALE GENOMIC DNA]</scope>
</reference>
<keyword evidence="14" id="KW-0961">Cell wall biogenesis/degradation</keyword>
<keyword evidence="7 14" id="KW-0378">Hydrolase</keyword>
<keyword evidence="8 14" id="KW-1133">Transmembrane helix</keyword>
<evidence type="ECO:0000256" key="3">
    <source>
        <dbReference type="ARBA" id="ARBA00012374"/>
    </source>
</evidence>
<comment type="catalytic activity">
    <reaction evidence="13 14">
        <text>di-trans,octa-cis-undecaprenyl diphosphate + H2O = di-trans,octa-cis-undecaprenyl phosphate + phosphate + H(+)</text>
        <dbReference type="Rhea" id="RHEA:28094"/>
        <dbReference type="ChEBI" id="CHEBI:15377"/>
        <dbReference type="ChEBI" id="CHEBI:15378"/>
        <dbReference type="ChEBI" id="CHEBI:43474"/>
        <dbReference type="ChEBI" id="CHEBI:58405"/>
        <dbReference type="ChEBI" id="CHEBI:60392"/>
        <dbReference type="EC" id="3.6.1.27"/>
    </reaction>
</comment>
<evidence type="ECO:0000256" key="6">
    <source>
        <dbReference type="ARBA" id="ARBA00022692"/>
    </source>
</evidence>
<evidence type="ECO:0000256" key="10">
    <source>
        <dbReference type="ARBA" id="ARBA00023251"/>
    </source>
</evidence>
<dbReference type="GO" id="GO:0008360">
    <property type="term" value="P:regulation of cell shape"/>
    <property type="evidence" value="ECO:0007669"/>
    <property type="project" value="UniProtKB-KW"/>
</dbReference>
<keyword evidence="9 14" id="KW-0472">Membrane</keyword>